<dbReference type="GO" id="GO:0030248">
    <property type="term" value="F:cellulose binding"/>
    <property type="evidence" value="ECO:0007669"/>
    <property type="project" value="UniProtKB-UniRule"/>
</dbReference>
<keyword evidence="4" id="KW-0732">Signal</keyword>
<evidence type="ECO:0000256" key="1">
    <source>
        <dbReference type="ARBA" id="ARBA00004613"/>
    </source>
</evidence>
<dbReference type="PROSITE" id="PS00562">
    <property type="entry name" value="CBM1_1"/>
    <property type="match status" value="1"/>
</dbReference>
<dbReference type="PROSITE" id="PS51164">
    <property type="entry name" value="CBM1_2"/>
    <property type="match status" value="1"/>
</dbReference>
<feature type="domain" description="CBM1" evidence="15">
    <location>
        <begin position="490"/>
        <end position="526"/>
    </location>
</feature>
<evidence type="ECO:0000256" key="6">
    <source>
        <dbReference type="ARBA" id="ARBA00023002"/>
    </source>
</evidence>
<protein>
    <recommendedName>
        <fullName evidence="13">AA9 family lytic polysaccharide monooxygenase</fullName>
        <ecNumber evidence="13">1.14.99.56</ecNumber>
    </recommendedName>
    <alternativeName>
        <fullName evidence="13">Endo-beta-1,4-glucanase</fullName>
    </alternativeName>
    <alternativeName>
        <fullName evidence="13">Glycosyl hydrolase 61 family protein</fullName>
    </alternativeName>
</protein>
<comment type="domain">
    <text evidence="13">Has a modular structure: an endo-beta-1,4-glucanase catalytic module at the N-terminus, a linker rich in serines and threonines, and a C-terminal carbohydrate-binding module (CBM).</text>
</comment>
<dbReference type="EC" id="1.14.99.56" evidence="13"/>
<dbReference type="InterPro" id="IPR035971">
    <property type="entry name" value="CBD_sf"/>
</dbReference>
<comment type="similarity">
    <text evidence="12">Belongs to the polysaccharide monooxygenase AA9 family.</text>
</comment>
<feature type="compositionally biased region" description="Low complexity" evidence="14">
    <location>
        <begin position="437"/>
        <end position="446"/>
    </location>
</feature>
<dbReference type="InterPro" id="IPR049892">
    <property type="entry name" value="AA9"/>
</dbReference>
<keyword evidence="2 13" id="KW-0964">Secreted</keyword>
<proteinExistence type="inferred from homology"/>
<dbReference type="Proteomes" id="UP000663843">
    <property type="component" value="Unassembled WGS sequence"/>
</dbReference>
<keyword evidence="5 13" id="KW-0136">Cellulose degradation</keyword>
<evidence type="ECO:0000259" key="15">
    <source>
        <dbReference type="PROSITE" id="PS51164"/>
    </source>
</evidence>
<sequence length="526" mass="53684">MPIPLSGPYSSTVSSCAIWLYARRSHVSLGVDQGNGEKVYIRSPPNNNPVKDLTSDSVACNVNNVAVPKTLEVSGGDVITFEYSHNNRGDSVVAASHKGPVMVYVAPTSSNGKGAVWVKLHQEVYTNGQWASDKLIENGGHVSITVPNLAAGEYLFRPEIVTLHEADTAYNANPARGVQLYMECVQFKVVSSGSVSLPAGIDFKTSYTYADKGLVFNLYGSAATSYVAPGGAVSSIAGSNPGIGPVPAAGGNSTANSPTAGDQKTGDDPTSSYAPADGQKTGDDPAVNPTPAGDQGKTNKDPASSPDPKAPVNPAPADGQKKTDDDPASSYAPADDPAANPTPAGDQGKANEDPASPPDPQASVNPAPAGDQKKSGDDPAANPTPAGDQGKANEDPASSPNPQAPVNPAPAGDQKKTDDAPASSYAPADDPKKANDDPAANPTPAGEKTKTGGKMKTGDDPASSGDKKKTDNDPASRPDRNPTTQQTSSGTVAMYAQCGGRSHTGPTQCASGSACKAINEWYSQCV</sequence>
<feature type="compositionally biased region" description="Basic and acidic residues" evidence="14">
    <location>
        <begin position="465"/>
        <end position="480"/>
    </location>
</feature>
<comment type="catalytic activity">
    <reaction evidence="13">
        <text>[(1-&gt;4)-beta-D-glucosyl]n+m + reduced acceptor + O2 = 4-dehydro-beta-D-glucosyl-[(1-&gt;4)-beta-D-glucosyl]n-1 + [(1-&gt;4)-beta-D-glucosyl]m + acceptor + H2O.</text>
        <dbReference type="EC" id="1.14.99.56"/>
    </reaction>
</comment>
<feature type="compositionally biased region" description="Low complexity" evidence="14">
    <location>
        <begin position="328"/>
        <end position="346"/>
    </location>
</feature>
<feature type="compositionally biased region" description="Polar residues" evidence="14">
    <location>
        <begin position="251"/>
        <end position="273"/>
    </location>
</feature>
<accession>A0A8H3AMN4</accession>
<dbReference type="Pfam" id="PF00734">
    <property type="entry name" value="CBM_1"/>
    <property type="match status" value="1"/>
</dbReference>
<dbReference type="GO" id="GO:0030245">
    <property type="term" value="P:cellulose catabolic process"/>
    <property type="evidence" value="ECO:0007669"/>
    <property type="project" value="UniProtKB-UniRule"/>
</dbReference>
<feature type="region of interest" description="Disordered" evidence="14">
    <location>
        <begin position="244"/>
        <end position="512"/>
    </location>
</feature>
<evidence type="ECO:0000256" key="8">
    <source>
        <dbReference type="ARBA" id="ARBA00023033"/>
    </source>
</evidence>
<dbReference type="GO" id="GO:0005576">
    <property type="term" value="C:extracellular region"/>
    <property type="evidence" value="ECO:0007669"/>
    <property type="project" value="UniProtKB-SubCell"/>
</dbReference>
<name>A0A8H3AMN4_9AGAM</name>
<dbReference type="AlphaFoldDB" id="A0A8H3AMN4"/>
<dbReference type="Pfam" id="PF03443">
    <property type="entry name" value="AA9"/>
    <property type="match status" value="1"/>
</dbReference>
<keyword evidence="8" id="KW-0503">Monooxygenase</keyword>
<evidence type="ECO:0000256" key="11">
    <source>
        <dbReference type="ARBA" id="ARBA00023326"/>
    </source>
</evidence>
<dbReference type="Gene3D" id="2.70.50.70">
    <property type="match status" value="1"/>
</dbReference>
<feature type="compositionally biased region" description="Polar residues" evidence="14">
    <location>
        <begin position="481"/>
        <end position="491"/>
    </location>
</feature>
<gene>
    <name evidence="16" type="ORF">RDB_LOCUS62100</name>
</gene>
<comment type="function">
    <text evidence="13">Lytic polysaccharide monooxygenase (LMPO) that depolymerizes crystalline and amorphous polysaccharides via the oxidation of scissile alpha- or beta-(1-4)-glycosidic bonds, yielding C1 and/or C4 oxidation products. Catalysis by LPMOs requires the reduction of the active-site copper from Cu(II) to Cu(I) by a reducing agent and H(2)O(2) or O(2) as a cosubstrate.</text>
</comment>
<evidence type="ECO:0000256" key="7">
    <source>
        <dbReference type="ARBA" id="ARBA00023008"/>
    </source>
</evidence>
<dbReference type="SUPFAM" id="SSF57180">
    <property type="entry name" value="Cellulose-binding domain"/>
    <property type="match status" value="1"/>
</dbReference>
<comment type="caution">
    <text evidence="16">The sequence shown here is derived from an EMBL/GenBank/DDBJ whole genome shotgun (WGS) entry which is preliminary data.</text>
</comment>
<dbReference type="InterPro" id="IPR005103">
    <property type="entry name" value="AA9_LPMO"/>
</dbReference>
<evidence type="ECO:0000256" key="5">
    <source>
        <dbReference type="ARBA" id="ARBA00023001"/>
    </source>
</evidence>
<dbReference type="GO" id="GO:0008810">
    <property type="term" value="F:cellulase activity"/>
    <property type="evidence" value="ECO:0007669"/>
    <property type="project" value="UniProtKB-UniRule"/>
</dbReference>
<evidence type="ECO:0000256" key="13">
    <source>
        <dbReference type="RuleBase" id="RU368122"/>
    </source>
</evidence>
<evidence type="ECO:0000256" key="12">
    <source>
        <dbReference type="ARBA" id="ARBA00044502"/>
    </source>
</evidence>
<evidence type="ECO:0000256" key="9">
    <source>
        <dbReference type="ARBA" id="ARBA00023157"/>
    </source>
</evidence>
<dbReference type="InterPro" id="IPR000254">
    <property type="entry name" value="CBD"/>
</dbReference>
<organism evidence="16 17">
    <name type="scientific">Rhizoctonia solani</name>
    <dbReference type="NCBI Taxonomy" id="456999"/>
    <lineage>
        <taxon>Eukaryota</taxon>
        <taxon>Fungi</taxon>
        <taxon>Dikarya</taxon>
        <taxon>Basidiomycota</taxon>
        <taxon>Agaricomycotina</taxon>
        <taxon>Agaricomycetes</taxon>
        <taxon>Cantharellales</taxon>
        <taxon>Ceratobasidiaceae</taxon>
        <taxon>Rhizoctonia</taxon>
    </lineage>
</organism>
<keyword evidence="9 13" id="KW-1015">Disulfide bond</keyword>
<evidence type="ECO:0000313" key="16">
    <source>
        <dbReference type="EMBL" id="CAE6429098.1"/>
    </source>
</evidence>
<dbReference type="SMART" id="SM00236">
    <property type="entry name" value="fCBD"/>
    <property type="match status" value="1"/>
</dbReference>
<evidence type="ECO:0000256" key="14">
    <source>
        <dbReference type="SAM" id="MobiDB-lite"/>
    </source>
</evidence>
<reference evidence="16" key="1">
    <citation type="submission" date="2021-01" db="EMBL/GenBank/DDBJ databases">
        <authorList>
            <person name="Kaushik A."/>
        </authorList>
    </citation>
    <scope>NUCLEOTIDE SEQUENCE</scope>
    <source>
        <strain evidence="16">AG2-2IIIB</strain>
    </source>
</reference>
<dbReference type="PANTHER" id="PTHR33353">
    <property type="entry name" value="PUTATIVE (AFU_ORTHOLOGUE AFUA_1G12560)-RELATED"/>
    <property type="match status" value="1"/>
</dbReference>
<evidence type="ECO:0000313" key="17">
    <source>
        <dbReference type="Proteomes" id="UP000663843"/>
    </source>
</evidence>
<keyword evidence="6" id="KW-0560">Oxidoreductase</keyword>
<dbReference type="PANTHER" id="PTHR33353:SF17">
    <property type="entry name" value="ENDO-BETA-1,4-GLUCANASE D"/>
    <property type="match status" value="1"/>
</dbReference>
<keyword evidence="7" id="KW-0186">Copper</keyword>
<dbReference type="GO" id="GO:0004497">
    <property type="term" value="F:monooxygenase activity"/>
    <property type="evidence" value="ECO:0007669"/>
    <property type="project" value="UniProtKB-KW"/>
</dbReference>
<dbReference type="EMBL" id="CAJMWT010002006">
    <property type="protein sequence ID" value="CAE6429098.1"/>
    <property type="molecule type" value="Genomic_DNA"/>
</dbReference>
<keyword evidence="11 13" id="KW-0624">Polysaccharide degradation</keyword>
<dbReference type="CDD" id="cd21175">
    <property type="entry name" value="LPMO_AA9"/>
    <property type="match status" value="1"/>
</dbReference>
<comment type="subcellular location">
    <subcellularLocation>
        <location evidence="1 13">Secreted</location>
    </subcellularLocation>
</comment>
<evidence type="ECO:0000256" key="4">
    <source>
        <dbReference type="ARBA" id="ARBA00022729"/>
    </source>
</evidence>
<keyword evidence="10 13" id="KW-0119">Carbohydrate metabolism</keyword>
<dbReference type="GO" id="GO:0046872">
    <property type="term" value="F:metal ion binding"/>
    <property type="evidence" value="ECO:0007669"/>
    <property type="project" value="UniProtKB-KW"/>
</dbReference>
<evidence type="ECO:0000256" key="10">
    <source>
        <dbReference type="ARBA" id="ARBA00023277"/>
    </source>
</evidence>
<evidence type="ECO:0000256" key="3">
    <source>
        <dbReference type="ARBA" id="ARBA00022723"/>
    </source>
</evidence>
<evidence type="ECO:0000256" key="2">
    <source>
        <dbReference type="ARBA" id="ARBA00022525"/>
    </source>
</evidence>
<keyword evidence="3" id="KW-0479">Metal-binding</keyword>